<feature type="signal peptide" evidence="1">
    <location>
        <begin position="1"/>
        <end position="19"/>
    </location>
</feature>
<dbReference type="Pfam" id="PF01497">
    <property type="entry name" value="Peripla_BP_2"/>
    <property type="match status" value="1"/>
</dbReference>
<organism evidence="3 4">
    <name type="scientific">Polymorphum gilvum (strain LMG 25793 / CGMCC 1.9160 / SL003B-26A1)</name>
    <dbReference type="NCBI Taxonomy" id="991905"/>
    <lineage>
        <taxon>Bacteria</taxon>
        <taxon>Pseudomonadati</taxon>
        <taxon>Pseudomonadota</taxon>
        <taxon>Alphaproteobacteria</taxon>
        <taxon>Rhodobacterales</taxon>
        <taxon>Paracoccaceae</taxon>
        <taxon>Polymorphum</taxon>
    </lineage>
</organism>
<proteinExistence type="predicted"/>
<dbReference type="eggNOG" id="COG0614">
    <property type="taxonomic scope" value="Bacteria"/>
</dbReference>
<name>F2IYX4_POLGS</name>
<dbReference type="Gene3D" id="3.40.50.1980">
    <property type="entry name" value="Nitrogenase molybdenum iron protein domain"/>
    <property type="match status" value="2"/>
</dbReference>
<dbReference type="HOGENOM" id="CLU_038034_5_0_5"/>
<dbReference type="RefSeq" id="WP_013652907.1">
    <property type="nucleotide sequence ID" value="NC_015259.1"/>
</dbReference>
<dbReference type="Proteomes" id="UP000008130">
    <property type="component" value="Chromosome"/>
</dbReference>
<dbReference type="KEGG" id="pgv:SL003B_2164"/>
<dbReference type="PATRIC" id="fig|991905.3.peg.2219"/>
<gene>
    <name evidence="3" type="ordered locus">SL003B_2164</name>
</gene>
<evidence type="ECO:0000313" key="3">
    <source>
        <dbReference type="EMBL" id="ADZ70589.1"/>
    </source>
</evidence>
<dbReference type="PANTHER" id="PTHR30535:SF34">
    <property type="entry name" value="MOLYBDATE-BINDING PROTEIN MOLA"/>
    <property type="match status" value="1"/>
</dbReference>
<dbReference type="PANTHER" id="PTHR30535">
    <property type="entry name" value="VITAMIN B12-BINDING PROTEIN"/>
    <property type="match status" value="1"/>
</dbReference>
<protein>
    <submittedName>
        <fullName evidence="3">ABC-type Fe3+-hydroxamate transport system periplasmic component-like protein</fullName>
    </submittedName>
</protein>
<feature type="domain" description="Fe/B12 periplasmic-binding" evidence="2">
    <location>
        <begin position="28"/>
        <end position="340"/>
    </location>
</feature>
<dbReference type="OrthoDB" id="9775594at2"/>
<sequence>MIRLLVVALGLVFASRVVALEVTDVAGRTVTLDGPSETIVLGDGRVLTALALLDRDNPVARVKYILSDLGRTDPDMLSHLKARFPETADIPMVVGTETGASAEAIIALGPDVAILSMSGHGPSVEDKEFVSQLEAAGIPVVFIDFRMDPLNNTTASIRLMGEVLGRSAEADEYIRFYDARKALIEERVAGMDARRPTVFLQAHVGRMPCCVGMASGMLGPFVGVAGGENISARVAPGPVGRHTLEFLLTENPDVWIGTASGSVAELDGGMPVMVLGLGVDEALARKAARAAVPAAGIESLSAVTTGRAHAIWHGFYNSPFNIYALESFAKWIHPDLFADLDPEATMQEIHRRFFPLESPGLYAVSVDE</sequence>
<dbReference type="PROSITE" id="PS50983">
    <property type="entry name" value="FE_B12_PBP"/>
    <property type="match status" value="1"/>
</dbReference>
<dbReference type="EMBL" id="CP002568">
    <property type="protein sequence ID" value="ADZ70589.1"/>
    <property type="molecule type" value="Genomic_DNA"/>
</dbReference>
<dbReference type="InterPro" id="IPR050902">
    <property type="entry name" value="ABC_Transporter_SBP"/>
</dbReference>
<dbReference type="InterPro" id="IPR002491">
    <property type="entry name" value="ABC_transptr_periplasmic_BD"/>
</dbReference>
<feature type="chain" id="PRO_5003283716" evidence="1">
    <location>
        <begin position="20"/>
        <end position="368"/>
    </location>
</feature>
<keyword evidence="4" id="KW-1185">Reference proteome</keyword>
<keyword evidence="1" id="KW-0732">Signal</keyword>
<dbReference type="AlphaFoldDB" id="F2IYX4"/>
<dbReference type="SUPFAM" id="SSF53807">
    <property type="entry name" value="Helical backbone' metal receptor"/>
    <property type="match status" value="1"/>
</dbReference>
<evidence type="ECO:0000259" key="2">
    <source>
        <dbReference type="PROSITE" id="PS50983"/>
    </source>
</evidence>
<dbReference type="STRING" id="991905.SL003B_2164"/>
<reference evidence="3 4" key="1">
    <citation type="journal article" date="2011" name="J. Bacteriol.">
        <title>Complete genome sequence of Polymorphum gilvum SL003B-26A1T, a crude oil-degrading bacterium from oil-polluted saline soil.</title>
        <authorList>
            <person name="Li S.G."/>
            <person name="Tang Y.Q."/>
            <person name="Nie Y."/>
            <person name="Cai M."/>
            <person name="Wu X.L."/>
        </authorList>
    </citation>
    <scope>NUCLEOTIDE SEQUENCE [LARGE SCALE GENOMIC DNA]</scope>
    <source>
        <strain evidence="4">LMG 25793 / CGMCC 1.9160 / SL003B-26A1</strain>
    </source>
</reference>
<evidence type="ECO:0000313" key="4">
    <source>
        <dbReference type="Proteomes" id="UP000008130"/>
    </source>
</evidence>
<evidence type="ECO:0000256" key="1">
    <source>
        <dbReference type="SAM" id="SignalP"/>
    </source>
</evidence>
<accession>F2IYX4</accession>